<evidence type="ECO:0000313" key="2">
    <source>
        <dbReference type="Proteomes" id="UP000656367"/>
    </source>
</evidence>
<dbReference type="Proteomes" id="UP000656367">
    <property type="component" value="Unassembled WGS sequence"/>
</dbReference>
<dbReference type="InterPro" id="IPR055959">
    <property type="entry name" value="DUF7537"/>
</dbReference>
<comment type="caution">
    <text evidence="1">The sequence shown here is derived from an EMBL/GenBank/DDBJ whole genome shotgun (WGS) entry which is preliminary data.</text>
</comment>
<evidence type="ECO:0000313" key="1">
    <source>
        <dbReference type="EMBL" id="GGM30889.1"/>
    </source>
</evidence>
<sequence length="293" mass="32606">MRWLSTAAVAVLLLTAGCNAFVGADTADQGTVTPAPVPTAAESGTATTLTPPPGVTTERLENVALLSAAHRQALNGTTYTLHERYSEFTIGNDSSSVRREETVAVESPTRYHDEMVRMTTDSNGAVERYEQSTYADGTNWYERRDNGTVERQRGEVRFSRDKYAYRTAFYLNRYAVVNRSATAVVTRDGSRAYRIRGSGGEIPTTERLEEFHIELVVEPDGLVSRFDVRYRTADRLVEYTFWYEDVGETTVKRPAWLNESTPGRHATVHASGYRRSVSVRTSSAPDVLPARSS</sequence>
<dbReference type="Pfam" id="PF24381">
    <property type="entry name" value="DUF7537"/>
    <property type="match status" value="1"/>
</dbReference>
<accession>A0A830FRE7</accession>
<dbReference type="AlphaFoldDB" id="A0A830FRE7"/>
<dbReference type="PROSITE" id="PS51257">
    <property type="entry name" value="PROKAR_LIPOPROTEIN"/>
    <property type="match status" value="1"/>
</dbReference>
<protein>
    <submittedName>
        <fullName evidence="1">Uncharacterized protein</fullName>
    </submittedName>
</protein>
<proteinExistence type="predicted"/>
<dbReference type="EMBL" id="BMON01000001">
    <property type="protein sequence ID" value="GGM30889.1"/>
    <property type="molecule type" value="Genomic_DNA"/>
</dbReference>
<reference evidence="1" key="1">
    <citation type="journal article" date="2014" name="Int. J. Syst. Evol. Microbiol.">
        <title>Complete genome sequence of Corynebacterium casei LMG S-19264T (=DSM 44701T), isolated from a smear-ripened cheese.</title>
        <authorList>
            <consortium name="US DOE Joint Genome Institute (JGI-PGF)"/>
            <person name="Walter F."/>
            <person name="Albersmeier A."/>
            <person name="Kalinowski J."/>
            <person name="Ruckert C."/>
        </authorList>
    </citation>
    <scope>NUCLEOTIDE SEQUENCE</scope>
    <source>
        <strain evidence="1">JCM 15759</strain>
    </source>
</reference>
<organism evidence="1 2">
    <name type="scientific">Haloarcula argentinensis</name>
    <dbReference type="NCBI Taxonomy" id="43776"/>
    <lineage>
        <taxon>Archaea</taxon>
        <taxon>Methanobacteriati</taxon>
        <taxon>Methanobacteriota</taxon>
        <taxon>Stenosarchaea group</taxon>
        <taxon>Halobacteria</taxon>
        <taxon>Halobacteriales</taxon>
        <taxon>Haloarculaceae</taxon>
        <taxon>Haloarcula</taxon>
    </lineage>
</organism>
<dbReference type="RefSeq" id="WP_229727259.1">
    <property type="nucleotide sequence ID" value="NZ_BMON01000001.1"/>
</dbReference>
<reference evidence="1" key="2">
    <citation type="submission" date="2020-09" db="EMBL/GenBank/DDBJ databases">
        <authorList>
            <person name="Sun Q."/>
            <person name="Ohkuma M."/>
        </authorList>
    </citation>
    <scope>NUCLEOTIDE SEQUENCE</scope>
    <source>
        <strain evidence="1">JCM 15759</strain>
    </source>
</reference>
<name>A0A830FRE7_HALAR</name>
<gene>
    <name evidence="1" type="ORF">GCM10009006_10490</name>
</gene>